<evidence type="ECO:0000313" key="14">
    <source>
        <dbReference type="Proteomes" id="UP000076722"/>
    </source>
</evidence>
<dbReference type="SMART" id="SM00332">
    <property type="entry name" value="PP2Cc"/>
    <property type="match status" value="1"/>
</dbReference>
<dbReference type="PROSITE" id="PS51746">
    <property type="entry name" value="PPM_2"/>
    <property type="match status" value="1"/>
</dbReference>
<gene>
    <name evidence="13" type="ORF">SISNIDRAFT_551478</name>
</gene>
<keyword evidence="5" id="KW-0479">Metal-binding</keyword>
<evidence type="ECO:0000256" key="9">
    <source>
        <dbReference type="ARBA" id="ARBA00048832"/>
    </source>
</evidence>
<dbReference type="PANTHER" id="PTHR13832:SF565">
    <property type="entry name" value="AT28366P-RELATED"/>
    <property type="match status" value="1"/>
</dbReference>
<evidence type="ECO:0000256" key="11">
    <source>
        <dbReference type="SAM" id="MobiDB-lite"/>
    </source>
</evidence>
<feature type="region of interest" description="Disordered" evidence="11">
    <location>
        <begin position="382"/>
        <end position="522"/>
    </location>
</feature>
<organism evidence="13 14">
    <name type="scientific">Sistotremastrum niveocremeum HHB9708</name>
    <dbReference type="NCBI Taxonomy" id="1314777"/>
    <lineage>
        <taxon>Eukaryota</taxon>
        <taxon>Fungi</taxon>
        <taxon>Dikarya</taxon>
        <taxon>Basidiomycota</taxon>
        <taxon>Agaricomycotina</taxon>
        <taxon>Agaricomycetes</taxon>
        <taxon>Sistotremastrales</taxon>
        <taxon>Sistotremastraceae</taxon>
        <taxon>Sertulicium</taxon>
        <taxon>Sertulicium niveocremeum</taxon>
    </lineage>
</organism>
<dbReference type="Gene3D" id="3.60.40.10">
    <property type="entry name" value="PPM-type phosphatase domain"/>
    <property type="match status" value="1"/>
</dbReference>
<dbReference type="FunFam" id="3.60.40.10:FF:000016">
    <property type="entry name" value="Protein phosphatase 2C"/>
    <property type="match status" value="1"/>
</dbReference>
<keyword evidence="14" id="KW-1185">Reference proteome</keyword>
<keyword evidence="6 10" id="KW-0378">Hydrolase</keyword>
<evidence type="ECO:0000259" key="12">
    <source>
        <dbReference type="PROSITE" id="PS51746"/>
    </source>
</evidence>
<dbReference type="InterPro" id="IPR015655">
    <property type="entry name" value="PP2C"/>
</dbReference>
<evidence type="ECO:0000256" key="3">
    <source>
        <dbReference type="ARBA" id="ARBA00006702"/>
    </source>
</evidence>
<keyword evidence="8" id="KW-0464">Manganese</keyword>
<dbReference type="EMBL" id="KV419421">
    <property type="protein sequence ID" value="KZS90461.1"/>
    <property type="molecule type" value="Genomic_DNA"/>
</dbReference>
<evidence type="ECO:0000256" key="1">
    <source>
        <dbReference type="ARBA" id="ARBA00001936"/>
    </source>
</evidence>
<dbReference type="InterPro" id="IPR000222">
    <property type="entry name" value="PP2C_BS"/>
</dbReference>
<evidence type="ECO:0000256" key="7">
    <source>
        <dbReference type="ARBA" id="ARBA00022912"/>
    </source>
</evidence>
<evidence type="ECO:0000256" key="8">
    <source>
        <dbReference type="ARBA" id="ARBA00023211"/>
    </source>
</evidence>
<proteinExistence type="inferred from homology"/>
<feature type="domain" description="PPM-type phosphatase" evidence="12">
    <location>
        <begin position="23"/>
        <end position="291"/>
    </location>
</feature>
<evidence type="ECO:0000256" key="5">
    <source>
        <dbReference type="ARBA" id="ARBA00022723"/>
    </source>
</evidence>
<dbReference type="Pfam" id="PF00481">
    <property type="entry name" value="PP2C"/>
    <property type="match status" value="1"/>
</dbReference>
<name>A0A164RDG7_9AGAM</name>
<feature type="compositionally biased region" description="Acidic residues" evidence="11">
    <location>
        <begin position="421"/>
        <end position="433"/>
    </location>
</feature>
<evidence type="ECO:0000256" key="4">
    <source>
        <dbReference type="ARBA" id="ARBA00013081"/>
    </source>
</evidence>
<reference evidence="13 14" key="1">
    <citation type="journal article" date="2016" name="Mol. Biol. Evol.">
        <title>Comparative Genomics of Early-Diverging Mushroom-Forming Fungi Provides Insights into the Origins of Lignocellulose Decay Capabilities.</title>
        <authorList>
            <person name="Nagy L.G."/>
            <person name="Riley R."/>
            <person name="Tritt A."/>
            <person name="Adam C."/>
            <person name="Daum C."/>
            <person name="Floudas D."/>
            <person name="Sun H."/>
            <person name="Yadav J.S."/>
            <person name="Pangilinan J."/>
            <person name="Larsson K.H."/>
            <person name="Matsuura K."/>
            <person name="Barry K."/>
            <person name="Labutti K."/>
            <person name="Kuo R."/>
            <person name="Ohm R.A."/>
            <person name="Bhattacharya S.S."/>
            <person name="Shirouzu T."/>
            <person name="Yoshinaga Y."/>
            <person name="Martin F.M."/>
            <person name="Grigoriev I.V."/>
            <person name="Hibbett D.S."/>
        </authorList>
    </citation>
    <scope>NUCLEOTIDE SEQUENCE [LARGE SCALE GENOMIC DNA]</scope>
    <source>
        <strain evidence="13 14">HHB9708</strain>
    </source>
</reference>
<dbReference type="SUPFAM" id="SSF81606">
    <property type="entry name" value="PP2C-like"/>
    <property type="match status" value="1"/>
</dbReference>
<dbReference type="PROSITE" id="PS01032">
    <property type="entry name" value="PPM_1"/>
    <property type="match status" value="1"/>
</dbReference>
<dbReference type="STRING" id="1314777.A0A164RDG7"/>
<dbReference type="AlphaFoldDB" id="A0A164RDG7"/>
<dbReference type="OrthoDB" id="10264738at2759"/>
<protein>
    <recommendedName>
        <fullName evidence="4">protein-serine/threonine phosphatase</fullName>
        <ecNumber evidence="4">3.1.3.16</ecNumber>
    </recommendedName>
</protein>
<feature type="compositionally biased region" description="Acidic residues" evidence="11">
    <location>
        <begin position="386"/>
        <end position="397"/>
    </location>
</feature>
<evidence type="ECO:0000313" key="13">
    <source>
        <dbReference type="EMBL" id="KZS90461.1"/>
    </source>
</evidence>
<accession>A0A164RDG7</accession>
<dbReference type="InterPro" id="IPR036457">
    <property type="entry name" value="PPM-type-like_dom_sf"/>
</dbReference>
<comment type="cofactor">
    <cofactor evidence="2">
        <name>Mg(2+)</name>
        <dbReference type="ChEBI" id="CHEBI:18420"/>
    </cofactor>
</comment>
<dbReference type="Proteomes" id="UP000076722">
    <property type="component" value="Unassembled WGS sequence"/>
</dbReference>
<evidence type="ECO:0000256" key="2">
    <source>
        <dbReference type="ARBA" id="ARBA00001946"/>
    </source>
</evidence>
<evidence type="ECO:0000256" key="6">
    <source>
        <dbReference type="ARBA" id="ARBA00022801"/>
    </source>
</evidence>
<comment type="cofactor">
    <cofactor evidence="1">
        <name>Mn(2+)</name>
        <dbReference type="ChEBI" id="CHEBI:29035"/>
    </cofactor>
</comment>
<dbReference type="CDD" id="cd00143">
    <property type="entry name" value="PP2Cc"/>
    <property type="match status" value="1"/>
</dbReference>
<dbReference type="EC" id="3.1.3.16" evidence="4"/>
<dbReference type="InterPro" id="IPR001932">
    <property type="entry name" value="PPM-type_phosphatase-like_dom"/>
</dbReference>
<dbReference type="GO" id="GO:0004722">
    <property type="term" value="F:protein serine/threonine phosphatase activity"/>
    <property type="evidence" value="ECO:0007669"/>
    <property type="project" value="UniProtKB-EC"/>
</dbReference>
<comment type="catalytic activity">
    <reaction evidence="9">
        <text>O-phospho-L-threonyl-[protein] + H2O = L-threonyl-[protein] + phosphate</text>
        <dbReference type="Rhea" id="RHEA:47004"/>
        <dbReference type="Rhea" id="RHEA-COMP:11060"/>
        <dbReference type="Rhea" id="RHEA-COMP:11605"/>
        <dbReference type="ChEBI" id="CHEBI:15377"/>
        <dbReference type="ChEBI" id="CHEBI:30013"/>
        <dbReference type="ChEBI" id="CHEBI:43474"/>
        <dbReference type="ChEBI" id="CHEBI:61977"/>
        <dbReference type="EC" id="3.1.3.16"/>
    </reaction>
    <physiologicalReaction direction="left-to-right" evidence="9">
        <dbReference type="Rhea" id="RHEA:47005"/>
    </physiologicalReaction>
</comment>
<comment type="similarity">
    <text evidence="3 10">Belongs to the PP2C family.</text>
</comment>
<dbReference type="GO" id="GO:0046872">
    <property type="term" value="F:metal ion binding"/>
    <property type="evidence" value="ECO:0007669"/>
    <property type="project" value="UniProtKB-KW"/>
</dbReference>
<sequence>MGHLLSQPVETKHTHSDSNNRYAYAVSEMQGWRVSMEDAHATILSLEEPSDPNPNAFFAVYDGHGGATISKYAGDHVHKRLVGEAHYKQKLYQEALKKAFLGTDEDLRADPTFFNDPSGCTAVAALFTDDRRILVANAGDSRSVLSSKGYAKAMSYDHKPENEGESARIRAAGGYVEFGRVNGNLALSRAIGDFEFKKNYTLSPEDQVITANPEIIEHQITEDDEFLIIACDGIWDCLSSQQSVDFVRRSVANGKPLAEICEDMMNHCLAPDNDRKSGIGMDNMTVLIVAILNGRTLEEWAAWVKERVEGKVGNETPEELPEVYAPIRIQNAERQRQQGYNNDANGGPLSLRGTGISALARVLAGGGISFIPSSGGVMSNSGILNYDDDEDSNDDDMDRGWTPTKSLKEQLEELSNGANGAEDEDEEMEDIETGGEGATVEEVSNMDGDDDQTHGTGQAHQELFDHSTPSPPGSPVVVAATPAQGTTSPLPPQLSHRPDGDVPSAAVKAEGLMDSSESPLKV</sequence>
<dbReference type="PANTHER" id="PTHR13832">
    <property type="entry name" value="PROTEIN PHOSPHATASE 2C"/>
    <property type="match status" value="1"/>
</dbReference>
<evidence type="ECO:0000256" key="10">
    <source>
        <dbReference type="RuleBase" id="RU003465"/>
    </source>
</evidence>
<keyword evidence="7 10" id="KW-0904">Protein phosphatase</keyword>